<gene>
    <name evidence="1" type="ORF">C5167_024250</name>
</gene>
<organism evidence="1 2">
    <name type="scientific">Papaver somniferum</name>
    <name type="common">Opium poppy</name>
    <dbReference type="NCBI Taxonomy" id="3469"/>
    <lineage>
        <taxon>Eukaryota</taxon>
        <taxon>Viridiplantae</taxon>
        <taxon>Streptophyta</taxon>
        <taxon>Embryophyta</taxon>
        <taxon>Tracheophyta</taxon>
        <taxon>Spermatophyta</taxon>
        <taxon>Magnoliopsida</taxon>
        <taxon>Ranunculales</taxon>
        <taxon>Papaveraceae</taxon>
        <taxon>Papaveroideae</taxon>
        <taxon>Papaver</taxon>
    </lineage>
</organism>
<dbReference type="Gramene" id="RZC62483">
    <property type="protein sequence ID" value="RZC62483"/>
    <property type="gene ID" value="C5167_024250"/>
</dbReference>
<dbReference type="EMBL" id="CM010719">
    <property type="protein sequence ID" value="RZC62483.1"/>
    <property type="molecule type" value="Genomic_DNA"/>
</dbReference>
<dbReference type="Proteomes" id="UP000316621">
    <property type="component" value="Chromosome 5"/>
</dbReference>
<reference evidence="1 2" key="1">
    <citation type="journal article" date="2018" name="Science">
        <title>The opium poppy genome and morphinan production.</title>
        <authorList>
            <person name="Guo L."/>
            <person name="Winzer T."/>
            <person name="Yang X."/>
            <person name="Li Y."/>
            <person name="Ning Z."/>
            <person name="He Z."/>
            <person name="Teodor R."/>
            <person name="Lu Y."/>
            <person name="Bowser T.A."/>
            <person name="Graham I.A."/>
            <person name="Ye K."/>
        </authorList>
    </citation>
    <scope>NUCLEOTIDE SEQUENCE [LARGE SCALE GENOMIC DNA]</scope>
    <source>
        <strain evidence="2">cv. HN1</strain>
        <tissue evidence="1">Leaves</tissue>
    </source>
</reference>
<dbReference type="STRING" id="3469.A0A4Y7JN15"/>
<name>A0A4Y7JN15_PAPSO</name>
<dbReference type="AlphaFoldDB" id="A0A4Y7JN15"/>
<evidence type="ECO:0000313" key="2">
    <source>
        <dbReference type="Proteomes" id="UP000316621"/>
    </source>
</evidence>
<keyword evidence="2" id="KW-1185">Reference proteome</keyword>
<proteinExistence type="predicted"/>
<accession>A0A4Y7JN15</accession>
<evidence type="ECO:0000313" key="1">
    <source>
        <dbReference type="EMBL" id="RZC62483.1"/>
    </source>
</evidence>
<protein>
    <submittedName>
        <fullName evidence="1">Uncharacterized protein</fullName>
    </submittedName>
</protein>
<sequence length="100" mass="11571">MSGCAQLNETCHQQFVFSLEMTFSSPNIPREIMTTWYVYFLKESLSFTVTASIISYRLALACYAHSRSLYIYKEIEFEGAWMAFLKTFKGHFPSNQALSI</sequence>